<dbReference type="InterPro" id="IPR036959">
    <property type="entry name" value="Peptidase_C12_UCH_sf"/>
</dbReference>
<protein>
    <recommendedName>
        <fullName evidence="7">Ubiquitin carboxyl-terminal hydrolase</fullName>
        <ecNumber evidence="7">3.4.19.12</ecNumber>
    </recommendedName>
</protein>
<accession>A0A6A6GF97</accession>
<dbReference type="PANTHER" id="PTHR10589:SF41">
    <property type="entry name" value="UBIQUITIN CARBOXYL-TERMINAL HYDROLASE"/>
    <property type="match status" value="1"/>
</dbReference>
<dbReference type="GO" id="GO:0006511">
    <property type="term" value="P:ubiquitin-dependent protein catabolic process"/>
    <property type="evidence" value="ECO:0007669"/>
    <property type="project" value="UniProtKB-UniRule"/>
</dbReference>
<dbReference type="GO" id="GO:0016579">
    <property type="term" value="P:protein deubiquitination"/>
    <property type="evidence" value="ECO:0007669"/>
    <property type="project" value="TreeGrafter"/>
</dbReference>
<dbReference type="PANTHER" id="PTHR10589">
    <property type="entry name" value="UBIQUITIN CARBOXYL-TERMINAL HYDROLASE"/>
    <property type="match status" value="1"/>
</dbReference>
<evidence type="ECO:0000256" key="5">
    <source>
        <dbReference type="ARBA" id="ARBA00022807"/>
    </source>
</evidence>
<dbReference type="PRINTS" id="PR00707">
    <property type="entry name" value="UBCTHYDRLASE"/>
</dbReference>
<organism evidence="9 10">
    <name type="scientific">Elsinoe ampelina</name>
    <dbReference type="NCBI Taxonomy" id="302913"/>
    <lineage>
        <taxon>Eukaryota</taxon>
        <taxon>Fungi</taxon>
        <taxon>Dikarya</taxon>
        <taxon>Ascomycota</taxon>
        <taxon>Pezizomycotina</taxon>
        <taxon>Dothideomycetes</taxon>
        <taxon>Dothideomycetidae</taxon>
        <taxon>Myriangiales</taxon>
        <taxon>Elsinoaceae</taxon>
        <taxon>Elsinoe</taxon>
    </lineage>
</organism>
<dbReference type="CDD" id="cd09616">
    <property type="entry name" value="Peptidase_C12_UCH_L1_L3"/>
    <property type="match status" value="1"/>
</dbReference>
<gene>
    <name evidence="9" type="ORF">BDZ85DRAFT_260846</name>
</gene>
<dbReference type="InterPro" id="IPR038765">
    <property type="entry name" value="Papain-like_cys_pep_sf"/>
</dbReference>
<keyword evidence="5 7" id="KW-0788">Thiol protease</keyword>
<keyword evidence="4 7" id="KW-0378">Hydrolase</keyword>
<evidence type="ECO:0000256" key="3">
    <source>
        <dbReference type="ARBA" id="ARBA00022786"/>
    </source>
</evidence>
<evidence type="ECO:0000313" key="9">
    <source>
        <dbReference type="EMBL" id="KAF2224375.1"/>
    </source>
</evidence>
<dbReference type="EMBL" id="ML992505">
    <property type="protein sequence ID" value="KAF2224375.1"/>
    <property type="molecule type" value="Genomic_DNA"/>
</dbReference>
<evidence type="ECO:0000256" key="1">
    <source>
        <dbReference type="ARBA" id="ARBA00000707"/>
    </source>
</evidence>
<dbReference type="OrthoDB" id="427186at2759"/>
<dbReference type="Pfam" id="PF01088">
    <property type="entry name" value="Peptidase_C12"/>
    <property type="match status" value="1"/>
</dbReference>
<dbReference type="AlphaFoldDB" id="A0A6A6GF97"/>
<comment type="similarity">
    <text evidence="6 7">Belongs to the peptidase C12 family.</text>
</comment>
<sequence length="251" mass="27937">MAETKRKTFSMLENNPDVINAFAARMGLSPDLSFHEIWSFDDPDLLGLIPRPVHALLVIMPFTPSWHERRQAEDNDMHDYVGSGPDEPVVWFKQIIGHACGSIGALHCLINGEAVDYLQPGSTAEKLHKEAIPLKMEERAQMLHDSQEFEDIHRSVEMQGSSVVPTRSEQDRLGQHFVAFVKGKDGHLWELEGSRKGPLDRGKLEADEDVLSPRALDLGIRGVIEKEVGSGGSDLRFSCLALCNTRNSKTA</sequence>
<reference evidence="10" key="1">
    <citation type="journal article" date="2020" name="Stud. Mycol.">
        <title>101 Dothideomycetes genomes: A test case for predicting lifestyles and emergence of pathogens.</title>
        <authorList>
            <person name="Haridas S."/>
            <person name="Albert R."/>
            <person name="Binder M."/>
            <person name="Bloem J."/>
            <person name="LaButti K."/>
            <person name="Salamov A."/>
            <person name="Andreopoulos B."/>
            <person name="Baker S."/>
            <person name="Barry K."/>
            <person name="Bills G."/>
            <person name="Bluhm B."/>
            <person name="Cannon C."/>
            <person name="Castanera R."/>
            <person name="Culley D."/>
            <person name="Daum C."/>
            <person name="Ezra D."/>
            <person name="Gonzalez J."/>
            <person name="Henrissat B."/>
            <person name="Kuo A."/>
            <person name="Liang C."/>
            <person name="Lipzen A."/>
            <person name="Lutzoni F."/>
            <person name="Magnuson J."/>
            <person name="Mondo S."/>
            <person name="Nolan M."/>
            <person name="Ohm R."/>
            <person name="Pangilinan J."/>
            <person name="Park H.-J."/>
            <person name="Ramirez L."/>
            <person name="Alfaro M."/>
            <person name="Sun H."/>
            <person name="Tritt A."/>
            <person name="Yoshinaga Y."/>
            <person name="Zwiers L.-H."/>
            <person name="Turgeon B."/>
            <person name="Goodwin S."/>
            <person name="Spatafora J."/>
            <person name="Crous P."/>
            <person name="Grigoriev I."/>
        </authorList>
    </citation>
    <scope>NUCLEOTIDE SEQUENCE [LARGE SCALE GENOMIC DNA]</scope>
    <source>
        <strain evidence="10">CECT 20119</strain>
    </source>
</reference>
<evidence type="ECO:0000259" key="8">
    <source>
        <dbReference type="PROSITE" id="PS52048"/>
    </source>
</evidence>
<keyword evidence="2 7" id="KW-0645">Protease</keyword>
<keyword evidence="3 7" id="KW-0833">Ubl conjugation pathway</keyword>
<evidence type="ECO:0000256" key="7">
    <source>
        <dbReference type="RuleBase" id="RU361215"/>
    </source>
</evidence>
<name>A0A6A6GF97_9PEZI</name>
<dbReference type="Gene3D" id="3.40.532.10">
    <property type="entry name" value="Peptidase C12, ubiquitin carboxyl-terminal hydrolase"/>
    <property type="match status" value="1"/>
</dbReference>
<dbReference type="GO" id="GO:0004843">
    <property type="term" value="F:cysteine-type deubiquitinase activity"/>
    <property type="evidence" value="ECO:0007669"/>
    <property type="project" value="UniProtKB-EC"/>
</dbReference>
<feature type="domain" description="UCH catalytic" evidence="8">
    <location>
        <begin position="8"/>
        <end position="244"/>
    </location>
</feature>
<proteinExistence type="inferred from homology"/>
<dbReference type="Proteomes" id="UP000799538">
    <property type="component" value="Unassembled WGS sequence"/>
</dbReference>
<evidence type="ECO:0000256" key="6">
    <source>
        <dbReference type="PROSITE-ProRule" id="PRU01393"/>
    </source>
</evidence>
<dbReference type="PROSITE" id="PS52048">
    <property type="entry name" value="UCH_DOMAIN"/>
    <property type="match status" value="1"/>
</dbReference>
<evidence type="ECO:0000256" key="2">
    <source>
        <dbReference type="ARBA" id="ARBA00022670"/>
    </source>
</evidence>
<evidence type="ECO:0000313" key="10">
    <source>
        <dbReference type="Proteomes" id="UP000799538"/>
    </source>
</evidence>
<comment type="caution">
    <text evidence="6">Lacks conserved residue(s) required for the propagation of feature annotation.</text>
</comment>
<keyword evidence="10" id="KW-1185">Reference proteome</keyword>
<dbReference type="FunFam" id="3.40.532.10:FF:000008">
    <property type="entry name" value="Ubiquitin carboxyl-terminal hydrolase"/>
    <property type="match status" value="1"/>
</dbReference>
<dbReference type="EC" id="3.4.19.12" evidence="7"/>
<dbReference type="SUPFAM" id="SSF54001">
    <property type="entry name" value="Cysteine proteinases"/>
    <property type="match status" value="1"/>
</dbReference>
<dbReference type="GO" id="GO:0005737">
    <property type="term" value="C:cytoplasm"/>
    <property type="evidence" value="ECO:0007669"/>
    <property type="project" value="TreeGrafter"/>
</dbReference>
<comment type="catalytic activity">
    <reaction evidence="1 7">
        <text>Thiol-dependent hydrolysis of ester, thioester, amide, peptide and isopeptide bonds formed by the C-terminal Gly of ubiquitin (a 76-residue protein attached to proteins as an intracellular targeting signal).</text>
        <dbReference type="EC" id="3.4.19.12"/>
    </reaction>
</comment>
<dbReference type="InterPro" id="IPR001578">
    <property type="entry name" value="Peptidase_C12_UCH"/>
</dbReference>
<evidence type="ECO:0000256" key="4">
    <source>
        <dbReference type="ARBA" id="ARBA00022801"/>
    </source>
</evidence>